<sequence>MKIEKANVKHAGEVVVTAENAGGMVGKEVVLKVEPDLTKPIFKTHLIDRSVNEGEPLRWDVAIERPYKGVTVKWFLNGKELTNNENVQIIDDGEGKYHITMNEAKSDMSGTLIVKATNSYGTSESHAFVEVKEVNRKPEIIRQPQDHTVDENETVKFSAIIFGKPTPTVNWYMDEMKLENSSEVGVKFDENTGKTSIKIFKANLTDIKWQLNGRELSLSDTNITIKSFEEVYILKIEKANVKHAGEVVVTAENAGGMVGKEVVLKVRISFF</sequence>
<dbReference type="GO" id="GO:0005886">
    <property type="term" value="C:plasma membrane"/>
    <property type="evidence" value="ECO:0007669"/>
    <property type="project" value="TreeGrafter"/>
</dbReference>
<keyword evidence="3" id="KW-0393">Immunoglobulin domain</keyword>
<proteinExistence type="predicted"/>
<dbReference type="InterPro" id="IPR003599">
    <property type="entry name" value="Ig_sub"/>
</dbReference>
<dbReference type="Gene3D" id="2.60.40.10">
    <property type="entry name" value="Immunoglobulins"/>
    <property type="match status" value="3"/>
</dbReference>
<dbReference type="AlphaFoldDB" id="A0A3P7G2F0"/>
<evidence type="ECO:0000313" key="6">
    <source>
        <dbReference type="Proteomes" id="UP000270924"/>
    </source>
</evidence>
<keyword evidence="2" id="KW-1015">Disulfide bond</keyword>
<accession>A0A3P7G2F0</accession>
<reference evidence="5 6" key="1">
    <citation type="submission" date="2018-11" db="EMBL/GenBank/DDBJ databases">
        <authorList>
            <consortium name="Pathogen Informatics"/>
        </authorList>
    </citation>
    <scope>NUCLEOTIDE SEQUENCE [LARGE SCALE GENOMIC DNA]</scope>
</reference>
<evidence type="ECO:0000256" key="3">
    <source>
        <dbReference type="ARBA" id="ARBA00023319"/>
    </source>
</evidence>
<dbReference type="InParanoid" id="A0A3P7G2F0"/>
<evidence type="ECO:0000313" key="5">
    <source>
        <dbReference type="EMBL" id="VDM16702.1"/>
    </source>
</evidence>
<dbReference type="Pfam" id="PF07679">
    <property type="entry name" value="I-set"/>
    <property type="match status" value="2"/>
</dbReference>
<evidence type="ECO:0000259" key="4">
    <source>
        <dbReference type="SMART" id="SM00409"/>
    </source>
</evidence>
<organism evidence="5 6">
    <name type="scientific">Wuchereria bancrofti</name>
    <dbReference type="NCBI Taxonomy" id="6293"/>
    <lineage>
        <taxon>Eukaryota</taxon>
        <taxon>Metazoa</taxon>
        <taxon>Ecdysozoa</taxon>
        <taxon>Nematoda</taxon>
        <taxon>Chromadorea</taxon>
        <taxon>Rhabditida</taxon>
        <taxon>Spirurina</taxon>
        <taxon>Spiruromorpha</taxon>
        <taxon>Filarioidea</taxon>
        <taxon>Onchocercidae</taxon>
        <taxon>Wuchereria</taxon>
    </lineage>
</organism>
<dbReference type="GO" id="GO:0007156">
    <property type="term" value="P:homophilic cell adhesion via plasma membrane adhesion molecules"/>
    <property type="evidence" value="ECO:0007669"/>
    <property type="project" value="TreeGrafter"/>
</dbReference>
<dbReference type="SMART" id="SM00409">
    <property type="entry name" value="IG"/>
    <property type="match status" value="2"/>
</dbReference>
<evidence type="ECO:0000256" key="2">
    <source>
        <dbReference type="ARBA" id="ARBA00023157"/>
    </source>
</evidence>
<dbReference type="CDD" id="cd00096">
    <property type="entry name" value="Ig"/>
    <property type="match status" value="1"/>
</dbReference>
<name>A0A3P7G2F0_WUCBA</name>
<keyword evidence="1" id="KW-0732">Signal</keyword>
<dbReference type="InterPro" id="IPR013098">
    <property type="entry name" value="Ig_I-set"/>
</dbReference>
<dbReference type="InterPro" id="IPR013783">
    <property type="entry name" value="Ig-like_fold"/>
</dbReference>
<dbReference type="OrthoDB" id="5969272at2759"/>
<keyword evidence="6" id="KW-1185">Reference proteome</keyword>
<gene>
    <name evidence="5" type="ORF">WBA_LOCUS9502</name>
</gene>
<dbReference type="InterPro" id="IPR050958">
    <property type="entry name" value="Cell_Adh-Cytoskel_Orgn"/>
</dbReference>
<dbReference type="SUPFAM" id="SSF48726">
    <property type="entry name" value="Immunoglobulin"/>
    <property type="match status" value="2"/>
</dbReference>
<dbReference type="EMBL" id="UYWW01009448">
    <property type="protein sequence ID" value="VDM16702.1"/>
    <property type="molecule type" value="Genomic_DNA"/>
</dbReference>
<dbReference type="PANTHER" id="PTHR45080:SF8">
    <property type="entry name" value="IG-LIKE DOMAIN-CONTAINING PROTEIN"/>
    <property type="match status" value="1"/>
</dbReference>
<dbReference type="PANTHER" id="PTHR45080">
    <property type="entry name" value="CONTACTIN 5"/>
    <property type="match status" value="1"/>
</dbReference>
<dbReference type="InterPro" id="IPR036179">
    <property type="entry name" value="Ig-like_dom_sf"/>
</dbReference>
<dbReference type="Proteomes" id="UP000270924">
    <property type="component" value="Unassembled WGS sequence"/>
</dbReference>
<evidence type="ECO:0000256" key="1">
    <source>
        <dbReference type="ARBA" id="ARBA00022729"/>
    </source>
</evidence>
<feature type="domain" description="Immunoglobulin" evidence="4">
    <location>
        <begin position="144"/>
        <end position="267"/>
    </location>
</feature>
<feature type="domain" description="Immunoglobulin" evidence="4">
    <location>
        <begin position="46"/>
        <end position="132"/>
    </location>
</feature>
<protein>
    <recommendedName>
        <fullName evidence="4">Immunoglobulin domain-containing protein</fullName>
    </recommendedName>
</protein>